<comment type="caution">
    <text evidence="4">The sequence shown here is derived from an EMBL/GenBank/DDBJ whole genome shotgun (WGS) entry which is preliminary data.</text>
</comment>
<name>A0AAQ4EM99_AMBAM</name>
<accession>A0AAQ4EM99</accession>
<dbReference type="Gene3D" id="3.30.310.10">
    <property type="entry name" value="TATA-Binding Protein"/>
    <property type="match status" value="1"/>
</dbReference>
<dbReference type="SUPFAM" id="SSF55945">
    <property type="entry name" value="TATA-box binding protein-like"/>
    <property type="match status" value="1"/>
</dbReference>
<dbReference type="GO" id="GO:0003677">
    <property type="term" value="F:DNA binding"/>
    <property type="evidence" value="ECO:0007669"/>
    <property type="project" value="UniProtKB-KW"/>
</dbReference>
<evidence type="ECO:0000256" key="2">
    <source>
        <dbReference type="ARBA" id="ARBA00023125"/>
    </source>
</evidence>
<dbReference type="Pfam" id="PF00352">
    <property type="entry name" value="TBP"/>
    <property type="match status" value="1"/>
</dbReference>
<keyword evidence="2" id="KW-0238">DNA-binding</keyword>
<protein>
    <submittedName>
        <fullName evidence="4">Uncharacterized protein</fullName>
    </submittedName>
</protein>
<dbReference type="EMBL" id="JARKHS020013641">
    <property type="protein sequence ID" value="KAK8775846.1"/>
    <property type="molecule type" value="Genomic_DNA"/>
</dbReference>
<dbReference type="GO" id="GO:0006352">
    <property type="term" value="P:DNA-templated transcription initiation"/>
    <property type="evidence" value="ECO:0007669"/>
    <property type="project" value="InterPro"/>
</dbReference>
<evidence type="ECO:0000313" key="5">
    <source>
        <dbReference type="Proteomes" id="UP001321473"/>
    </source>
</evidence>
<keyword evidence="3" id="KW-0804">Transcription</keyword>
<sequence length="91" mass="9756">MASSASVAMAGPCVEPSPSPLGAPDVLPHVVNTVASLNLGCRLDLRKIALEAWNTEYKLKRRPVLIMRIREPRTTALVFENGNILCSGAAE</sequence>
<dbReference type="AlphaFoldDB" id="A0AAQ4EM99"/>
<comment type="similarity">
    <text evidence="1">Belongs to the TBP family.</text>
</comment>
<dbReference type="PANTHER" id="PTHR10126">
    <property type="entry name" value="TATA-BOX BINDING PROTEIN"/>
    <property type="match status" value="1"/>
</dbReference>
<gene>
    <name evidence="4" type="ORF">V5799_030809</name>
</gene>
<dbReference type="PRINTS" id="PR00686">
    <property type="entry name" value="TIFACTORIID"/>
</dbReference>
<keyword evidence="5" id="KW-1185">Reference proteome</keyword>
<proteinExistence type="inferred from homology"/>
<evidence type="ECO:0000313" key="4">
    <source>
        <dbReference type="EMBL" id="KAK8775846.1"/>
    </source>
</evidence>
<dbReference type="InterPro" id="IPR000814">
    <property type="entry name" value="TBP"/>
</dbReference>
<dbReference type="Proteomes" id="UP001321473">
    <property type="component" value="Unassembled WGS sequence"/>
</dbReference>
<evidence type="ECO:0000256" key="1">
    <source>
        <dbReference type="ARBA" id="ARBA00005560"/>
    </source>
</evidence>
<organism evidence="4 5">
    <name type="scientific">Amblyomma americanum</name>
    <name type="common">Lone star tick</name>
    <dbReference type="NCBI Taxonomy" id="6943"/>
    <lineage>
        <taxon>Eukaryota</taxon>
        <taxon>Metazoa</taxon>
        <taxon>Ecdysozoa</taxon>
        <taxon>Arthropoda</taxon>
        <taxon>Chelicerata</taxon>
        <taxon>Arachnida</taxon>
        <taxon>Acari</taxon>
        <taxon>Parasitiformes</taxon>
        <taxon>Ixodida</taxon>
        <taxon>Ixodoidea</taxon>
        <taxon>Ixodidae</taxon>
        <taxon>Amblyomminae</taxon>
        <taxon>Amblyomma</taxon>
    </lineage>
</organism>
<reference evidence="4 5" key="1">
    <citation type="journal article" date="2023" name="Arcadia Sci">
        <title>De novo assembly of a long-read Amblyomma americanum tick genome.</title>
        <authorList>
            <person name="Chou S."/>
            <person name="Poskanzer K.E."/>
            <person name="Rollins M."/>
            <person name="Thuy-Boun P.S."/>
        </authorList>
    </citation>
    <scope>NUCLEOTIDE SEQUENCE [LARGE SCALE GENOMIC DNA]</scope>
    <source>
        <strain evidence="4">F_SG_1</strain>
        <tissue evidence="4">Salivary glands</tissue>
    </source>
</reference>
<evidence type="ECO:0000256" key="3">
    <source>
        <dbReference type="ARBA" id="ARBA00023163"/>
    </source>
</evidence>
<dbReference type="InterPro" id="IPR012295">
    <property type="entry name" value="TBP_dom_sf"/>
</dbReference>